<organism evidence="1 2">
    <name type="scientific">Aspergillus hiratsukae</name>
    <dbReference type="NCBI Taxonomy" id="1194566"/>
    <lineage>
        <taxon>Eukaryota</taxon>
        <taxon>Fungi</taxon>
        <taxon>Dikarya</taxon>
        <taxon>Ascomycota</taxon>
        <taxon>Pezizomycotina</taxon>
        <taxon>Eurotiomycetes</taxon>
        <taxon>Eurotiomycetidae</taxon>
        <taxon>Eurotiales</taxon>
        <taxon>Aspergillaceae</taxon>
        <taxon>Aspergillus</taxon>
        <taxon>Aspergillus subgen. Fumigati</taxon>
    </lineage>
</organism>
<gene>
    <name evidence="1" type="ORF">CNMCM5793_008094</name>
</gene>
<dbReference type="EMBL" id="JACBAD010001463">
    <property type="protein sequence ID" value="KAF7139766.1"/>
    <property type="molecule type" value="Genomic_DNA"/>
</dbReference>
<dbReference type="AlphaFoldDB" id="A0A8H6UK70"/>
<protein>
    <submittedName>
        <fullName evidence="1">Uncharacterized protein</fullName>
    </submittedName>
</protein>
<comment type="caution">
    <text evidence="1">The sequence shown here is derived from an EMBL/GenBank/DDBJ whole genome shotgun (WGS) entry which is preliminary data.</text>
</comment>
<evidence type="ECO:0000313" key="1">
    <source>
        <dbReference type="EMBL" id="KAF7139766.1"/>
    </source>
</evidence>
<dbReference type="Proteomes" id="UP000630445">
    <property type="component" value="Unassembled WGS sequence"/>
</dbReference>
<reference evidence="1" key="1">
    <citation type="submission" date="2020-06" db="EMBL/GenBank/DDBJ databases">
        <title>Draft genome sequences of strains closely related to Aspergillus parafelis and Aspergillus hiratsukae.</title>
        <authorList>
            <person name="Dos Santos R.A.C."/>
            <person name="Rivero-Menendez O."/>
            <person name="Steenwyk J.L."/>
            <person name="Mead M.E."/>
            <person name="Goldman G.H."/>
            <person name="Alastruey-Izquierdo A."/>
            <person name="Rokas A."/>
        </authorList>
    </citation>
    <scope>NUCLEOTIDE SEQUENCE</scope>
    <source>
        <strain evidence="1">CNM-CM5793</strain>
    </source>
</reference>
<dbReference type="OrthoDB" id="4362013at2759"/>
<accession>A0A8H6UK70</accession>
<name>A0A8H6UK70_9EURO</name>
<evidence type="ECO:0000313" key="2">
    <source>
        <dbReference type="Proteomes" id="UP000630445"/>
    </source>
</evidence>
<proteinExistence type="predicted"/>
<keyword evidence="2" id="KW-1185">Reference proteome</keyword>
<sequence length="241" mass="25990">MATSNISVEKLELSIAPRKRRQPRHGDEFTSTPLLNIDSLKEIITYQTTLIESTKAEANFVLKMKPRSTLSVPSGGNIIDFEVDALSSSPSRHQPGVNRFAARENLSCQGGLALAAENFHTGAINKDAQVHLAIDARCEGSAVDAGKSLVERDISRSGAINEDLLVDEVVADKGLLGGVCGGPNSDGKLRSRRSSRETQVNLDRLSSGAHIDGAFRDRVVSVRIGRLLTHDRRPGFLGPLN</sequence>